<evidence type="ECO:0000313" key="3">
    <source>
        <dbReference type="EMBL" id="PUX21041.1"/>
    </source>
</evidence>
<protein>
    <submittedName>
        <fullName evidence="3">TetR family transcriptional regulator</fullName>
    </submittedName>
</protein>
<keyword evidence="1" id="KW-0805">Transcription regulation</keyword>
<evidence type="ECO:0000256" key="1">
    <source>
        <dbReference type="ARBA" id="ARBA00023015"/>
    </source>
</evidence>
<dbReference type="AlphaFoldDB" id="A0A2T7B3Y9"/>
<reference evidence="3" key="1">
    <citation type="submission" date="2016-12" db="EMBL/GenBank/DDBJ databases">
        <title>Analysis of the Molecular Diversity Among Cronobacter Species Isolated from Filth Flies Using a Pan Genomic DNA Microarray.</title>
        <authorList>
            <person name="Pava-Ripoll M."/>
            <person name="Tall B."/>
            <person name="Farber J."/>
            <person name="Fanning S."/>
            <person name="Lehner A."/>
            <person name="Stephan R."/>
            <person name="Pagotto F."/>
            <person name="Iverson C."/>
            <person name="Ziobro G."/>
            <person name="Miller A."/>
            <person name="Pearson R."/>
            <person name="Yan Q."/>
            <person name="Kim M."/>
            <person name="Jeong S."/>
            <person name="Park J."/>
            <person name="Jun S."/>
            <person name="Choi H."/>
            <person name="Chung T."/>
            <person name="Yoo Y."/>
            <person name="Park E."/>
            <person name="Hwang S."/>
            <person name="Lee B."/>
            <person name="Sathyamoorthy V."/>
            <person name="Carter L."/>
            <person name="Mammel M."/>
            <person name="Jackson S."/>
            <person name="Kothary M."/>
            <person name="Patel I."/>
            <person name="Grim C."/>
            <person name="Gopinath G."/>
            <person name="Gangiredla J."/>
            <person name="Chase H."/>
        </authorList>
    </citation>
    <scope>NUCLEOTIDE SEQUENCE [LARGE SCALE GENOMIC DNA]</scope>
    <source>
        <strain evidence="3">MOD1-Sh41s</strain>
    </source>
</reference>
<sequence>MLDRYIARFAQQQETLLFHADKRVDEALHDYLCAVARCFASKETPAGCFMVTTSAALAASSEEIAATLKLRHTQREAILLRFLSERQAKNEIPQHCDLPALVRFISCLVHGMSVSAREGATQDELIEIVNMTMRLWPHLL</sequence>
<organism evidence="3">
    <name type="scientific">Cronobacter turicensis</name>
    <dbReference type="NCBI Taxonomy" id="413502"/>
    <lineage>
        <taxon>Bacteria</taxon>
        <taxon>Pseudomonadati</taxon>
        <taxon>Pseudomonadota</taxon>
        <taxon>Gammaproteobacteria</taxon>
        <taxon>Enterobacterales</taxon>
        <taxon>Enterobacteriaceae</taxon>
        <taxon>Cronobacter</taxon>
    </lineage>
</organism>
<dbReference type="Gene3D" id="1.10.357.10">
    <property type="entry name" value="Tetracycline Repressor, domain 2"/>
    <property type="match status" value="1"/>
</dbReference>
<evidence type="ECO:0000256" key="2">
    <source>
        <dbReference type="ARBA" id="ARBA00023163"/>
    </source>
</evidence>
<dbReference type="EMBL" id="MSAG01000021">
    <property type="protein sequence ID" value="PUX21041.1"/>
    <property type="molecule type" value="Genomic_DNA"/>
</dbReference>
<dbReference type="PANTHER" id="PTHR47506">
    <property type="entry name" value="TRANSCRIPTIONAL REGULATORY PROTEIN"/>
    <property type="match status" value="1"/>
</dbReference>
<dbReference type="PANTHER" id="PTHR47506:SF1">
    <property type="entry name" value="HTH-TYPE TRANSCRIPTIONAL REGULATOR YJDC"/>
    <property type="match status" value="1"/>
</dbReference>
<accession>A0A2T7B3Y9</accession>
<gene>
    <name evidence="3" type="ORF">BS411_14270</name>
</gene>
<proteinExistence type="predicted"/>
<keyword evidence="2" id="KW-0804">Transcription</keyword>
<dbReference type="SUPFAM" id="SSF48498">
    <property type="entry name" value="Tetracyclin repressor-like, C-terminal domain"/>
    <property type="match status" value="1"/>
</dbReference>
<comment type="caution">
    <text evidence="3">The sequence shown here is derived from an EMBL/GenBank/DDBJ whole genome shotgun (WGS) entry which is preliminary data.</text>
</comment>
<dbReference type="InterPro" id="IPR036271">
    <property type="entry name" value="Tet_transcr_reg_TetR-rel_C_sf"/>
</dbReference>
<name>A0A2T7B3Y9_9ENTR</name>